<sequence length="91" mass="9852">MEIYVVLGDAAAPRTVPVKICDDCARRAAERCFRCRQAPGTRTVLDLYSGDERGASPQTRTRTVPVKVCDGCAKTIAAEDEARAARPEAAR</sequence>
<evidence type="ECO:0000313" key="2">
    <source>
        <dbReference type="Proteomes" id="UP000675554"/>
    </source>
</evidence>
<evidence type="ECO:0000313" key="1">
    <source>
        <dbReference type="EMBL" id="MBR7677018.1"/>
    </source>
</evidence>
<organism evidence="1 2">
    <name type="scientific">Streptomyces daliensis</name>
    <dbReference type="NCBI Taxonomy" id="299421"/>
    <lineage>
        <taxon>Bacteria</taxon>
        <taxon>Bacillati</taxon>
        <taxon>Actinomycetota</taxon>
        <taxon>Actinomycetes</taxon>
        <taxon>Kitasatosporales</taxon>
        <taxon>Streptomycetaceae</taxon>
        <taxon>Streptomyces</taxon>
    </lineage>
</organism>
<name>A0A8T4IZK0_9ACTN</name>
<accession>A0A8T4IZK0</accession>
<gene>
    <name evidence="1" type="ORF">KDA82_29270</name>
</gene>
<keyword evidence="2" id="KW-1185">Reference proteome</keyword>
<proteinExistence type="predicted"/>
<comment type="caution">
    <text evidence="1">The sequence shown here is derived from an EMBL/GenBank/DDBJ whole genome shotgun (WGS) entry which is preliminary data.</text>
</comment>
<dbReference type="Proteomes" id="UP000675554">
    <property type="component" value="Unassembled WGS sequence"/>
</dbReference>
<reference evidence="1" key="1">
    <citation type="submission" date="2021-04" db="EMBL/GenBank/DDBJ databases">
        <title>Sequencing of actinobacteria type strains.</title>
        <authorList>
            <person name="Nguyen G.-S."/>
            <person name="Wentzel A."/>
        </authorList>
    </citation>
    <scope>NUCLEOTIDE SEQUENCE</scope>
    <source>
        <strain evidence="1">DSM 42095</strain>
    </source>
</reference>
<protein>
    <submittedName>
        <fullName evidence="1">Uncharacterized protein</fullName>
    </submittedName>
</protein>
<dbReference type="AlphaFoldDB" id="A0A8T4IZK0"/>
<dbReference type="EMBL" id="JAGSMN010000805">
    <property type="protein sequence ID" value="MBR7677018.1"/>
    <property type="molecule type" value="Genomic_DNA"/>
</dbReference>